<keyword evidence="3" id="KW-1185">Reference proteome</keyword>
<protein>
    <submittedName>
        <fullName evidence="2">Uncharacterized protein</fullName>
    </submittedName>
</protein>
<evidence type="ECO:0000313" key="2">
    <source>
        <dbReference type="EMBL" id="KAK7025967.1"/>
    </source>
</evidence>
<reference evidence="2 3" key="1">
    <citation type="submission" date="2024-01" db="EMBL/GenBank/DDBJ databases">
        <title>A draft genome for a cacao thread blight-causing isolate of Paramarasmius palmivorus.</title>
        <authorList>
            <person name="Baruah I.K."/>
            <person name="Bukari Y."/>
            <person name="Amoako-Attah I."/>
            <person name="Meinhardt L.W."/>
            <person name="Bailey B.A."/>
            <person name="Cohen S.P."/>
        </authorList>
    </citation>
    <scope>NUCLEOTIDE SEQUENCE [LARGE SCALE GENOMIC DNA]</scope>
    <source>
        <strain evidence="2 3">GH-12</strain>
    </source>
</reference>
<accession>A0AAW0BJD1</accession>
<comment type="caution">
    <text evidence="2">The sequence shown here is derived from an EMBL/GenBank/DDBJ whole genome shotgun (WGS) entry which is preliminary data.</text>
</comment>
<dbReference type="AlphaFoldDB" id="A0AAW0BJD1"/>
<evidence type="ECO:0000256" key="1">
    <source>
        <dbReference type="SAM" id="MobiDB-lite"/>
    </source>
</evidence>
<dbReference type="Proteomes" id="UP001383192">
    <property type="component" value="Unassembled WGS sequence"/>
</dbReference>
<sequence>MGDIAMGFAYLCGGCCCCRDDPGPEGNQISRPQAHPRERLVDQEFMKRDYKRDKDGHIRMQPSTSSDMALPGTSNSAIAAKGGVVGPGVG</sequence>
<dbReference type="EMBL" id="JAYKXP010000109">
    <property type="protein sequence ID" value="KAK7025967.1"/>
    <property type="molecule type" value="Genomic_DNA"/>
</dbReference>
<name>A0AAW0BJD1_9AGAR</name>
<organism evidence="2 3">
    <name type="scientific">Paramarasmius palmivorus</name>
    <dbReference type="NCBI Taxonomy" id="297713"/>
    <lineage>
        <taxon>Eukaryota</taxon>
        <taxon>Fungi</taxon>
        <taxon>Dikarya</taxon>
        <taxon>Basidiomycota</taxon>
        <taxon>Agaricomycotina</taxon>
        <taxon>Agaricomycetes</taxon>
        <taxon>Agaricomycetidae</taxon>
        <taxon>Agaricales</taxon>
        <taxon>Marasmiineae</taxon>
        <taxon>Marasmiaceae</taxon>
        <taxon>Paramarasmius</taxon>
    </lineage>
</organism>
<gene>
    <name evidence="2" type="ORF">VNI00_015796</name>
</gene>
<feature type="region of interest" description="Disordered" evidence="1">
    <location>
        <begin position="51"/>
        <end position="90"/>
    </location>
</feature>
<evidence type="ECO:0000313" key="3">
    <source>
        <dbReference type="Proteomes" id="UP001383192"/>
    </source>
</evidence>
<proteinExistence type="predicted"/>
<feature type="compositionally biased region" description="Polar residues" evidence="1">
    <location>
        <begin position="61"/>
        <end position="77"/>
    </location>
</feature>